<dbReference type="InterPro" id="IPR036891">
    <property type="entry name" value="Signal_recog_part_SRP54_M_sf"/>
</dbReference>
<evidence type="ECO:0000313" key="16">
    <source>
        <dbReference type="Proteomes" id="UP000262825"/>
    </source>
</evidence>
<dbReference type="Pfam" id="PF00448">
    <property type="entry name" value="SRP54"/>
    <property type="match status" value="1"/>
</dbReference>
<dbReference type="GO" id="GO:0005829">
    <property type="term" value="C:cytosol"/>
    <property type="evidence" value="ECO:0007669"/>
    <property type="project" value="TreeGrafter"/>
</dbReference>
<evidence type="ECO:0000256" key="10">
    <source>
        <dbReference type="ARBA" id="ARBA00023135"/>
    </source>
</evidence>
<dbReference type="InterPro" id="IPR036225">
    <property type="entry name" value="SRP/SRP_N"/>
</dbReference>
<dbReference type="InterPro" id="IPR004125">
    <property type="entry name" value="Signal_recog_particle_SRP54_M"/>
</dbReference>
<dbReference type="SUPFAM" id="SSF47446">
    <property type="entry name" value="Signal peptide-binding domain"/>
    <property type="match status" value="1"/>
</dbReference>
<dbReference type="InterPro" id="IPR000897">
    <property type="entry name" value="SRP54_GTPase_dom"/>
</dbReference>
<dbReference type="Gene3D" id="1.10.260.30">
    <property type="entry name" value="Signal recognition particle, SRP54 subunit, M-domain"/>
    <property type="match status" value="1"/>
</dbReference>
<dbReference type="SUPFAM" id="SSF47364">
    <property type="entry name" value="Domain of the SRP/SRP receptor G-proteins"/>
    <property type="match status" value="1"/>
</dbReference>
<evidence type="ECO:0000256" key="9">
    <source>
        <dbReference type="ARBA" id="ARBA00023134"/>
    </source>
</evidence>
<dbReference type="Pfam" id="PF02881">
    <property type="entry name" value="SRP54_N"/>
    <property type="match status" value="1"/>
</dbReference>
<dbReference type="HAMAP" id="MF_00306">
    <property type="entry name" value="SRP54"/>
    <property type="match status" value="1"/>
</dbReference>
<comment type="similarity">
    <text evidence="3 13">Belongs to the GTP-binding SRP family. SRP54 subfamily.</text>
</comment>
<dbReference type="OrthoDB" id="10250817at2759"/>
<gene>
    <name evidence="15" type="ORF">SCODWIG_02628</name>
</gene>
<evidence type="ECO:0000259" key="14">
    <source>
        <dbReference type="PROSITE" id="PS00300"/>
    </source>
</evidence>
<dbReference type="AlphaFoldDB" id="A0A376B881"/>
<dbReference type="InterPro" id="IPR022941">
    <property type="entry name" value="SRP54"/>
</dbReference>
<dbReference type="PANTHER" id="PTHR11564">
    <property type="entry name" value="SIGNAL RECOGNITION PARTICLE 54K PROTEIN SRP54"/>
    <property type="match status" value="1"/>
</dbReference>
<dbReference type="GO" id="GO:0003924">
    <property type="term" value="F:GTPase activity"/>
    <property type="evidence" value="ECO:0007669"/>
    <property type="project" value="UniProtKB-UniRule"/>
</dbReference>
<dbReference type="GO" id="GO:0005783">
    <property type="term" value="C:endoplasmic reticulum"/>
    <property type="evidence" value="ECO:0007669"/>
    <property type="project" value="UniProtKB-SubCell"/>
</dbReference>
<evidence type="ECO:0000256" key="7">
    <source>
        <dbReference type="ARBA" id="ARBA00022824"/>
    </source>
</evidence>
<evidence type="ECO:0000256" key="2">
    <source>
        <dbReference type="ARBA" id="ARBA00004496"/>
    </source>
</evidence>
<keyword evidence="5 13" id="KW-0547">Nucleotide-binding</keyword>
<dbReference type="NCBIfam" id="TIGR01425">
    <property type="entry name" value="SRP54_euk"/>
    <property type="match status" value="1"/>
</dbReference>
<dbReference type="CDD" id="cd17875">
    <property type="entry name" value="SRP54_G"/>
    <property type="match status" value="1"/>
</dbReference>
<dbReference type="Pfam" id="PF02978">
    <property type="entry name" value="SRP_SPB"/>
    <property type="match status" value="1"/>
</dbReference>
<dbReference type="Gene3D" id="1.20.120.140">
    <property type="entry name" value="Signal recognition particle SRP54, nucleotide-binding domain"/>
    <property type="match status" value="1"/>
</dbReference>
<protein>
    <recommendedName>
        <fullName evidence="13">Signal recognition particle 54 kDa protein</fullName>
    </recommendedName>
</protein>
<evidence type="ECO:0000256" key="8">
    <source>
        <dbReference type="ARBA" id="ARBA00022884"/>
    </source>
</evidence>
<comment type="catalytic activity">
    <reaction evidence="12">
        <text>GTP + H2O = GDP + phosphate + H(+)</text>
        <dbReference type="Rhea" id="RHEA:19669"/>
        <dbReference type="ChEBI" id="CHEBI:15377"/>
        <dbReference type="ChEBI" id="CHEBI:15378"/>
        <dbReference type="ChEBI" id="CHEBI:37565"/>
        <dbReference type="ChEBI" id="CHEBI:43474"/>
        <dbReference type="ChEBI" id="CHEBI:58189"/>
        <dbReference type="EC" id="3.6.5.4"/>
    </reaction>
    <physiologicalReaction direction="left-to-right" evidence="12">
        <dbReference type="Rhea" id="RHEA:19670"/>
    </physiologicalReaction>
</comment>
<keyword evidence="16" id="KW-1185">Reference proteome</keyword>
<sequence length="559" mass="60966">MVLADLGKRIHNAVNNALSDTEDDYTTTVDTMLKTITTALLQSDVNIRLVSSLRTNIRNELLSNNKHNLPPSQRKKLIQKVVFDELCNLVDCKEQDVIFQAKKKKANVIMFVGLQGSGKTTSCTKLAVYYAKRGFKVGLVCADTFRAGAFDQLKQNAIKAHIPFYGSYTEPNPVKVASDGVAKFKKEKFEIIIVDTSGRHQQEEALFQEMVEISSVVQPNQTIMVLDASIGQAAEQQAKAFKESANFGAIILTKMDGHAKGGGAISAVAATNTPIIFIGTGEHMHDFEKFSPRSFIQKLLGLGDIEGFVDILNSVTNKKDTQEMMENFKKGKFTLLDFQKQMQTVMKMGPLSNVAQMIPGLNNAAQAMSGGADGGNTDFMDNASKVVKQSIYIMDSMTKKELESDGRCFIEEPSRIVRIARGSGTSVFEVEMLLMQHQMMAKMSQSTAQNIQQQEAMKQMGGANGMSPQLMQQRMQMMQKNPQMMQKMMKQFGGNMPNFPGAGGAGGAGGMPNFGDMMGMMKNPEIQAMAKEFAKNGGGPGGMFPSMGGAGGMPNPFGF</sequence>
<keyword evidence="7 13" id="KW-0256">Endoplasmic reticulum</keyword>
<proteinExistence type="inferred from homology"/>
<evidence type="ECO:0000256" key="11">
    <source>
        <dbReference type="ARBA" id="ARBA00023274"/>
    </source>
</evidence>
<keyword evidence="6" id="KW-0378">Hydrolase</keyword>
<dbReference type="InterPro" id="IPR027417">
    <property type="entry name" value="P-loop_NTPase"/>
</dbReference>
<evidence type="ECO:0000256" key="4">
    <source>
        <dbReference type="ARBA" id="ARBA00022490"/>
    </source>
</evidence>
<comment type="subunit">
    <text evidence="13">Fungal signal recognition particle consists of a 7S RNA molecule (scR1) and at least six protein subunits: srp72, srp68, srp54, sec65, srp21 and srp14.</text>
</comment>
<comment type="subcellular location">
    <subcellularLocation>
        <location evidence="2 13">Cytoplasm</location>
    </subcellularLocation>
    <subcellularLocation>
        <location evidence="1 13">Endoplasmic reticulum</location>
    </subcellularLocation>
</comment>
<dbReference type="GO" id="GO:0030942">
    <property type="term" value="F:endoplasmic reticulum signal peptide binding"/>
    <property type="evidence" value="ECO:0007669"/>
    <property type="project" value="TreeGrafter"/>
</dbReference>
<dbReference type="FunFam" id="3.40.50.300:FF:000022">
    <property type="entry name" value="Signal recognition particle 54 kDa subunit"/>
    <property type="match status" value="1"/>
</dbReference>
<dbReference type="InterPro" id="IPR003593">
    <property type="entry name" value="AAA+_ATPase"/>
</dbReference>
<dbReference type="VEuPathDB" id="FungiDB:SCODWIG_02628"/>
<dbReference type="EMBL" id="UFAJ01000480">
    <property type="protein sequence ID" value="SSD60867.1"/>
    <property type="molecule type" value="Genomic_DNA"/>
</dbReference>
<evidence type="ECO:0000256" key="12">
    <source>
        <dbReference type="ARBA" id="ARBA00048157"/>
    </source>
</evidence>
<dbReference type="SMART" id="SM00963">
    <property type="entry name" value="SRP54_N"/>
    <property type="match status" value="1"/>
</dbReference>
<reference evidence="16" key="1">
    <citation type="submission" date="2018-06" db="EMBL/GenBank/DDBJ databases">
        <authorList>
            <person name="Guldener U."/>
        </authorList>
    </citation>
    <scope>NUCLEOTIDE SEQUENCE [LARGE SCALE GENOMIC DNA]</scope>
    <source>
        <strain evidence="16">UTAD17</strain>
    </source>
</reference>
<evidence type="ECO:0000256" key="1">
    <source>
        <dbReference type="ARBA" id="ARBA00004240"/>
    </source>
</evidence>
<dbReference type="GO" id="GO:0005786">
    <property type="term" value="C:signal recognition particle, endoplasmic reticulum targeting"/>
    <property type="evidence" value="ECO:0007669"/>
    <property type="project" value="UniProtKB-UniRule"/>
</dbReference>
<keyword evidence="10 13" id="KW-0733">Signal recognition particle</keyword>
<evidence type="ECO:0000256" key="6">
    <source>
        <dbReference type="ARBA" id="ARBA00022801"/>
    </source>
</evidence>
<evidence type="ECO:0000256" key="3">
    <source>
        <dbReference type="ARBA" id="ARBA00005450"/>
    </source>
</evidence>
<comment type="domain">
    <text evidence="13">The NG domain, also named G domain, is a special guanosine triphosphatase (GTPase) domain, which binds GTP and forms a guanosine 5'-triphosphate (GTP)-dependent complex with a homologous NG domain in the SRP receptor subunit srp101. The two NG domains undergo cooperative rearrangements upon their assembly, which culminate in the reciprocal activation of the GTPase activity of one another. SRP receptor compaction upon binding with cargo-loaded SRP and GTPase rearrangement drive SRP-mediated cotranslational protein translocation into the ER.</text>
</comment>
<name>A0A376B881_9ASCO</name>
<dbReference type="SMART" id="SM00382">
    <property type="entry name" value="AAA"/>
    <property type="match status" value="1"/>
</dbReference>
<evidence type="ECO:0000256" key="13">
    <source>
        <dbReference type="RuleBase" id="RU364034"/>
    </source>
</evidence>
<accession>A0A376B881</accession>
<comment type="function">
    <text evidence="13">Signal-recognition-particle (SRP) assembly has a crucial role in targeting secretory proteins to the rough endoplasmic reticulum (ER) membrane. SRP is required for the cotranslational protein translocation for ER import and preferentially recognizes strongly hydrophobic signal sequences. It is involved in targeting the nascent chain-ribosome (RNC) complex to the ER and is proposed to participate in the arrest of nascent chain elongation during membrane targeting. SRP54 binds to the signal sequence of presecretory protein when they emerge from the ribosomes. SRP54 interacts with the scR1 RNA and mediates the association of the resulting SRP-RNC complex with the signal recognition particle receptor (SR) via its alpha subunit SRP101. Both, SRP54 and SRP101, are locked in their GTP bound forms in the SRP-RNC-SR complex, which dissociates upon transferring the signal sequence to the protein-conducting channel (translocon). After signal sequence transfer, SRP54 and SRP101 act as reciprocal GTPase-activating proteins (GAPs), thereby resolving their association.</text>
</comment>
<evidence type="ECO:0000313" key="15">
    <source>
        <dbReference type="EMBL" id="SSD60867.1"/>
    </source>
</evidence>
<dbReference type="PANTHER" id="PTHR11564:SF5">
    <property type="entry name" value="SIGNAL RECOGNITION PARTICLE SUBUNIT SRP54"/>
    <property type="match status" value="1"/>
</dbReference>
<dbReference type="GO" id="GO:0006616">
    <property type="term" value="P:SRP-dependent cotranslational protein targeting to membrane, translocation"/>
    <property type="evidence" value="ECO:0007669"/>
    <property type="project" value="TreeGrafter"/>
</dbReference>
<dbReference type="PROSITE" id="PS00300">
    <property type="entry name" value="SRP54"/>
    <property type="match status" value="1"/>
</dbReference>
<dbReference type="InterPro" id="IPR013822">
    <property type="entry name" value="Signal_recog_particl_SRP54_hlx"/>
</dbReference>
<evidence type="ECO:0000256" key="5">
    <source>
        <dbReference type="ARBA" id="ARBA00022741"/>
    </source>
</evidence>
<organism evidence="15 16">
    <name type="scientific">Saccharomycodes ludwigii</name>
    <dbReference type="NCBI Taxonomy" id="36035"/>
    <lineage>
        <taxon>Eukaryota</taxon>
        <taxon>Fungi</taxon>
        <taxon>Dikarya</taxon>
        <taxon>Ascomycota</taxon>
        <taxon>Saccharomycotina</taxon>
        <taxon>Saccharomycetes</taxon>
        <taxon>Saccharomycodales</taxon>
        <taxon>Saccharomycodaceae</taxon>
        <taxon>Saccharomycodes</taxon>
    </lineage>
</organism>
<dbReference type="GO" id="GO:0008312">
    <property type="term" value="F:7S RNA binding"/>
    <property type="evidence" value="ECO:0007669"/>
    <property type="project" value="UniProtKB-UniRule"/>
</dbReference>
<dbReference type="SUPFAM" id="SSF52540">
    <property type="entry name" value="P-loop containing nucleoside triphosphate hydrolases"/>
    <property type="match status" value="1"/>
</dbReference>
<dbReference type="Proteomes" id="UP000262825">
    <property type="component" value="Unassembled WGS sequence"/>
</dbReference>
<comment type="domain">
    <text evidence="13">The M domain binds the 7SL RNA and the signal sequence of presecretory proteins.</text>
</comment>
<dbReference type="GO" id="GO:0005525">
    <property type="term" value="F:GTP binding"/>
    <property type="evidence" value="ECO:0007669"/>
    <property type="project" value="UniProtKB-UniRule"/>
</dbReference>
<keyword evidence="4 13" id="KW-0963">Cytoplasm</keyword>
<keyword evidence="8 13" id="KW-0694">RNA-binding</keyword>
<dbReference type="InterPro" id="IPR042101">
    <property type="entry name" value="SRP54_N_sf"/>
</dbReference>
<dbReference type="InterPro" id="IPR006325">
    <property type="entry name" value="SRP54_euk"/>
</dbReference>
<keyword evidence="9 13" id="KW-0342">GTP-binding</keyword>
<dbReference type="Gene3D" id="3.40.50.300">
    <property type="entry name" value="P-loop containing nucleotide triphosphate hydrolases"/>
    <property type="match status" value="1"/>
</dbReference>
<feature type="domain" description="SRP54-type proteins GTP-binding" evidence="14">
    <location>
        <begin position="274"/>
        <end position="287"/>
    </location>
</feature>
<dbReference type="SMART" id="SM00962">
    <property type="entry name" value="SRP54"/>
    <property type="match status" value="1"/>
</dbReference>
<keyword evidence="11 13" id="KW-0687">Ribonucleoprotein</keyword>